<dbReference type="GeneID" id="20660898"/>
<dbReference type="Proteomes" id="UP000002640">
    <property type="component" value="Unassembled WGS sequence"/>
</dbReference>
<keyword evidence="2" id="KW-1185">Reference proteome</keyword>
<feature type="non-terminal residue" evidence="1">
    <location>
        <position position="1"/>
    </location>
</feature>
<evidence type="ECO:0000313" key="2">
    <source>
        <dbReference type="Proteomes" id="UP000002640"/>
    </source>
</evidence>
<dbReference type="SMR" id="G5A6T0"/>
<dbReference type="RefSeq" id="XP_009535668.1">
    <property type="nucleotide sequence ID" value="XM_009537373.1"/>
</dbReference>
<gene>
    <name evidence="1" type="ORF">PHYSODRAFT_525641</name>
</gene>
<sequence>EEQQRQLRAAVVGRARLIHQMNTLLQRPDTQQQKLGESEEQHNGSVLFKTLLGELGELYVQTDRILGEKVFKVTSPLVYKPTRTYRQGVEFFENTDATVVPFGFEQTCRAVSLLMMTDPTVARCGKEVQEPPNTVTVKYQIKSQLKPGESYKLMVYAAVRRYREPGRMVFVWRALQEGLSTLSGYHANETGWLVLRPHLGGCVMESYVRLVPASVGDAARCKAASDRFAEVVLKTGEGEVNDLMVTLEKMLLGDTK</sequence>
<dbReference type="InParanoid" id="G5A6T0"/>
<dbReference type="KEGG" id="psoj:PHYSODRAFT_525641"/>
<evidence type="ECO:0000313" key="1">
    <source>
        <dbReference type="EMBL" id="EGZ09035.1"/>
    </source>
</evidence>
<accession>G5A6T0</accession>
<dbReference type="EMBL" id="JH159160">
    <property type="protein sequence ID" value="EGZ09035.1"/>
    <property type="molecule type" value="Genomic_DNA"/>
</dbReference>
<name>G5A6T0_PHYSP</name>
<reference evidence="1 2" key="1">
    <citation type="journal article" date="2006" name="Science">
        <title>Phytophthora genome sequences uncover evolutionary origins and mechanisms of pathogenesis.</title>
        <authorList>
            <person name="Tyler B.M."/>
            <person name="Tripathy S."/>
            <person name="Zhang X."/>
            <person name="Dehal P."/>
            <person name="Jiang R.H."/>
            <person name="Aerts A."/>
            <person name="Arredondo F.D."/>
            <person name="Baxter L."/>
            <person name="Bensasson D."/>
            <person name="Beynon J.L."/>
            <person name="Chapman J."/>
            <person name="Damasceno C.M."/>
            <person name="Dorrance A.E."/>
            <person name="Dou D."/>
            <person name="Dickerman A.W."/>
            <person name="Dubchak I.L."/>
            <person name="Garbelotto M."/>
            <person name="Gijzen M."/>
            <person name="Gordon S.G."/>
            <person name="Govers F."/>
            <person name="Grunwald N.J."/>
            <person name="Huang W."/>
            <person name="Ivors K.L."/>
            <person name="Jones R.W."/>
            <person name="Kamoun S."/>
            <person name="Krampis K."/>
            <person name="Lamour K.H."/>
            <person name="Lee M.K."/>
            <person name="McDonald W.H."/>
            <person name="Medina M."/>
            <person name="Meijer H.J."/>
            <person name="Nordberg E.K."/>
            <person name="Maclean D.J."/>
            <person name="Ospina-Giraldo M.D."/>
            <person name="Morris P.F."/>
            <person name="Phuntumart V."/>
            <person name="Putnam N.H."/>
            <person name="Rash S."/>
            <person name="Rose J.K."/>
            <person name="Sakihama Y."/>
            <person name="Salamov A.A."/>
            <person name="Savidor A."/>
            <person name="Scheuring C.F."/>
            <person name="Smith B.M."/>
            <person name="Sobral B.W."/>
            <person name="Terry A."/>
            <person name="Torto-Alalibo T.A."/>
            <person name="Win J."/>
            <person name="Xu Z."/>
            <person name="Zhang H."/>
            <person name="Grigoriev I.V."/>
            <person name="Rokhsar D.S."/>
            <person name="Boore J.L."/>
        </authorList>
    </citation>
    <scope>NUCLEOTIDE SEQUENCE [LARGE SCALE GENOMIC DNA]</scope>
    <source>
        <strain evidence="1 2">P6497</strain>
    </source>
</reference>
<dbReference type="AlphaFoldDB" id="G5A6T0"/>
<protein>
    <submittedName>
        <fullName evidence="1">Uncharacterized protein</fullName>
    </submittedName>
</protein>
<proteinExistence type="predicted"/>
<organism evidence="1 2">
    <name type="scientific">Phytophthora sojae (strain P6497)</name>
    <name type="common">Soybean stem and root rot agent</name>
    <name type="synonym">Phytophthora megasperma f. sp. glycines</name>
    <dbReference type="NCBI Taxonomy" id="1094619"/>
    <lineage>
        <taxon>Eukaryota</taxon>
        <taxon>Sar</taxon>
        <taxon>Stramenopiles</taxon>
        <taxon>Oomycota</taxon>
        <taxon>Peronosporomycetes</taxon>
        <taxon>Peronosporales</taxon>
        <taxon>Peronosporaceae</taxon>
        <taxon>Phytophthora</taxon>
    </lineage>
</organism>